<dbReference type="RefSeq" id="WP_126704839.1">
    <property type="nucleotide sequence ID" value="NZ_CP034593.1"/>
</dbReference>
<feature type="transmembrane region" description="Helical" evidence="6">
    <location>
        <begin position="319"/>
        <end position="338"/>
    </location>
</feature>
<proteinExistence type="inferred from homology"/>
<accession>A0A3Q9G3D6</accession>
<name>A0A3Q9G3D6_9ACTO</name>
<evidence type="ECO:0000313" key="9">
    <source>
        <dbReference type="Proteomes" id="UP000280344"/>
    </source>
</evidence>
<dbReference type="InterPro" id="IPR038330">
    <property type="entry name" value="TspO/MBR-related_sf"/>
</dbReference>
<dbReference type="AlphaFoldDB" id="A0A3Q9G3D6"/>
<dbReference type="PANTHER" id="PTHR10057">
    <property type="entry name" value="PERIPHERAL-TYPE BENZODIAZEPINE RECEPTOR"/>
    <property type="match status" value="1"/>
</dbReference>
<dbReference type="Pfam" id="PF03073">
    <property type="entry name" value="TspO_MBR"/>
    <property type="match status" value="1"/>
</dbReference>
<evidence type="ECO:0000256" key="5">
    <source>
        <dbReference type="ARBA" id="ARBA00023136"/>
    </source>
</evidence>
<evidence type="ECO:0000259" key="7">
    <source>
        <dbReference type="Pfam" id="PF13460"/>
    </source>
</evidence>
<dbReference type="InterPro" id="IPR036291">
    <property type="entry name" value="NAD(P)-bd_dom_sf"/>
</dbReference>
<dbReference type="CDD" id="cd15904">
    <property type="entry name" value="TSPO_MBR"/>
    <property type="match status" value="1"/>
</dbReference>
<protein>
    <submittedName>
        <fullName evidence="8">NAD-dependent epimerase/dehydratase family protein</fullName>
    </submittedName>
</protein>
<organism evidence="8 9">
    <name type="scientific">Flaviflexus ciconiae</name>
    <dbReference type="NCBI Taxonomy" id="2496867"/>
    <lineage>
        <taxon>Bacteria</taxon>
        <taxon>Bacillati</taxon>
        <taxon>Actinomycetota</taxon>
        <taxon>Actinomycetes</taxon>
        <taxon>Actinomycetales</taxon>
        <taxon>Actinomycetaceae</taxon>
        <taxon>Flaviflexus</taxon>
    </lineage>
</organism>
<feature type="transmembrane region" description="Helical" evidence="6">
    <location>
        <begin position="358"/>
        <end position="380"/>
    </location>
</feature>
<evidence type="ECO:0000256" key="4">
    <source>
        <dbReference type="ARBA" id="ARBA00022989"/>
    </source>
</evidence>
<keyword evidence="4 6" id="KW-1133">Transmembrane helix</keyword>
<keyword evidence="5 6" id="KW-0472">Membrane</keyword>
<keyword evidence="9" id="KW-1185">Reference proteome</keyword>
<evidence type="ECO:0000256" key="1">
    <source>
        <dbReference type="ARBA" id="ARBA00004141"/>
    </source>
</evidence>
<feature type="domain" description="NAD(P)-binding" evidence="7">
    <location>
        <begin position="15"/>
        <end position="161"/>
    </location>
</feature>
<dbReference type="Proteomes" id="UP000280344">
    <property type="component" value="Chromosome"/>
</dbReference>
<dbReference type="OrthoDB" id="9774199at2"/>
<keyword evidence="3 6" id="KW-0812">Transmembrane</keyword>
<dbReference type="SUPFAM" id="SSF51735">
    <property type="entry name" value="NAD(P)-binding Rossmann-fold domains"/>
    <property type="match status" value="1"/>
</dbReference>
<comment type="similarity">
    <text evidence="2">Belongs to the TspO/BZRP family.</text>
</comment>
<dbReference type="InterPro" id="IPR016040">
    <property type="entry name" value="NAD(P)-bd_dom"/>
</dbReference>
<dbReference type="GO" id="GO:0016020">
    <property type="term" value="C:membrane"/>
    <property type="evidence" value="ECO:0007669"/>
    <property type="project" value="UniProtKB-SubCell"/>
</dbReference>
<dbReference type="Pfam" id="PF13460">
    <property type="entry name" value="NAD_binding_10"/>
    <property type="match status" value="1"/>
</dbReference>
<dbReference type="KEGG" id="flh:EJ997_12540"/>
<feature type="transmembrane region" description="Helical" evidence="6">
    <location>
        <begin position="448"/>
        <end position="468"/>
    </location>
</feature>
<dbReference type="Gene3D" id="3.40.50.720">
    <property type="entry name" value="NAD(P)-binding Rossmann-like Domain"/>
    <property type="match status" value="1"/>
</dbReference>
<dbReference type="PANTHER" id="PTHR10057:SF0">
    <property type="entry name" value="TRANSLOCATOR PROTEIN"/>
    <property type="match status" value="1"/>
</dbReference>
<dbReference type="GO" id="GO:0033013">
    <property type="term" value="P:tetrapyrrole metabolic process"/>
    <property type="evidence" value="ECO:0007669"/>
    <property type="project" value="UniProtKB-ARBA"/>
</dbReference>
<sequence length="472" mass="50695">MVSENNGARRALVTGASGFIGSRLVPALLSDGWKVRVLARTPDKLDVAWRDDVDVFQGDATDDEDLSQALDGIDVAYYLLHSMDGKGDFIERDKKLAQGFAKAAERHSVGRIVYMGGLHNDEAELAPHMASRAEVGRILEESGVPTTILQAGIVLGEDSASFQMLRHLSERLPIAIAPKWVTNQVQPIDIDDVIHFLVRAADLPSEESGALDVGMEQTLSYREMIRRYAEVTGLSKRFMATVPVLTPALASRWVGLVTPVGAGVARPLVGSLIDDAVKGQGSARDASEVLGDPERGLMNFEKSIETRTKDVDTKRFWRVGRRVIAAVGAAAVTGSIMTKPDGTWYQSLKKPSWQPPAAVFPIVWTGLYATIAAASTMTIAERIENGDEKEARDYATALGANLVLNAGWSGAFFRGHSLLLSVATAGLLTASSADLARRGGRTRPQIGALLSPYALWCGFATALSAAIARQNA</sequence>
<comment type="subcellular location">
    <subcellularLocation>
        <location evidence="1">Membrane</location>
        <topology evidence="1">Multi-pass membrane protein</topology>
    </subcellularLocation>
</comment>
<gene>
    <name evidence="8" type="ORF">EJ997_12540</name>
</gene>
<dbReference type="InterPro" id="IPR004307">
    <property type="entry name" value="TspO_MBR"/>
</dbReference>
<dbReference type="Gene3D" id="1.20.1260.100">
    <property type="entry name" value="TspO/MBR protein"/>
    <property type="match status" value="1"/>
</dbReference>
<evidence type="ECO:0000256" key="2">
    <source>
        <dbReference type="ARBA" id="ARBA00007524"/>
    </source>
</evidence>
<evidence type="ECO:0000256" key="3">
    <source>
        <dbReference type="ARBA" id="ARBA00022692"/>
    </source>
</evidence>
<dbReference type="EMBL" id="CP034593">
    <property type="protein sequence ID" value="AZQ78039.1"/>
    <property type="molecule type" value="Genomic_DNA"/>
</dbReference>
<evidence type="ECO:0000313" key="8">
    <source>
        <dbReference type="EMBL" id="AZQ78039.1"/>
    </source>
</evidence>
<evidence type="ECO:0000256" key="6">
    <source>
        <dbReference type="SAM" id="Phobius"/>
    </source>
</evidence>
<dbReference type="FunFam" id="1.20.1260.100:FF:000001">
    <property type="entry name" value="translocator protein 2"/>
    <property type="match status" value="1"/>
</dbReference>
<reference evidence="8 9" key="1">
    <citation type="submission" date="2018-12" db="EMBL/GenBank/DDBJ databases">
        <title>Complete genome sequence of Flaviflexus sp. H23T48.</title>
        <authorList>
            <person name="Bae J.-W."/>
            <person name="Lee J.-Y."/>
        </authorList>
    </citation>
    <scope>NUCLEOTIDE SEQUENCE [LARGE SCALE GENOMIC DNA]</scope>
    <source>
        <strain evidence="8 9">H23T48</strain>
    </source>
</reference>